<dbReference type="Pfam" id="PF00089">
    <property type="entry name" value="Trypsin"/>
    <property type="match status" value="1"/>
</dbReference>
<organism evidence="3">
    <name type="scientific">Harpegnathos saltator</name>
    <name type="common">Jerdon's jumping ant</name>
    <dbReference type="NCBI Taxonomy" id="610380"/>
    <lineage>
        <taxon>Eukaryota</taxon>
        <taxon>Metazoa</taxon>
        <taxon>Ecdysozoa</taxon>
        <taxon>Arthropoda</taxon>
        <taxon>Hexapoda</taxon>
        <taxon>Insecta</taxon>
        <taxon>Pterygota</taxon>
        <taxon>Neoptera</taxon>
        <taxon>Endopterygota</taxon>
        <taxon>Hymenoptera</taxon>
        <taxon>Apocrita</taxon>
        <taxon>Aculeata</taxon>
        <taxon>Formicoidea</taxon>
        <taxon>Formicidae</taxon>
        <taxon>Ponerinae</taxon>
        <taxon>Ponerini</taxon>
        <taxon>Harpegnathos</taxon>
    </lineage>
</organism>
<dbReference type="GO" id="GO:0006508">
    <property type="term" value="P:proteolysis"/>
    <property type="evidence" value="ECO:0007669"/>
    <property type="project" value="InterPro"/>
</dbReference>
<dbReference type="Gene3D" id="2.40.10.10">
    <property type="entry name" value="Trypsin-like serine proteases"/>
    <property type="match status" value="1"/>
</dbReference>
<feature type="domain" description="Peptidase S1" evidence="1">
    <location>
        <begin position="6"/>
        <end position="70"/>
    </location>
</feature>
<reference evidence="2 3" key="1">
    <citation type="journal article" date="2010" name="Science">
        <title>Genomic comparison of the ants Camponotus floridanus and Harpegnathos saltator.</title>
        <authorList>
            <person name="Bonasio R."/>
            <person name="Zhang G."/>
            <person name="Ye C."/>
            <person name="Mutti N.S."/>
            <person name="Fang X."/>
            <person name="Qin N."/>
            <person name="Donahue G."/>
            <person name="Yang P."/>
            <person name="Li Q."/>
            <person name="Li C."/>
            <person name="Zhang P."/>
            <person name="Huang Z."/>
            <person name="Berger S.L."/>
            <person name="Reinberg D."/>
            <person name="Wang J."/>
            <person name="Liebig J."/>
        </authorList>
    </citation>
    <scope>NUCLEOTIDE SEQUENCE [LARGE SCALE GENOMIC DNA]</scope>
    <source>
        <strain evidence="2 3">R22 G/1</strain>
    </source>
</reference>
<evidence type="ECO:0000313" key="3">
    <source>
        <dbReference type="Proteomes" id="UP000008237"/>
    </source>
</evidence>
<sequence>MDNARTQTIRIVERILHHDYQILSQYYDIAIMKLETSVTYNAWVRPACLPVDLPDTGTDGEAVATGWGRVDWGKR</sequence>
<name>E2BR05_HARSA</name>
<dbReference type="PANTHER" id="PTHR24258">
    <property type="entry name" value="SERINE PROTEASE-RELATED"/>
    <property type="match status" value="1"/>
</dbReference>
<proteinExistence type="predicted"/>
<keyword evidence="3" id="KW-1185">Reference proteome</keyword>
<dbReference type="InterPro" id="IPR043504">
    <property type="entry name" value="Peptidase_S1_PA_chymotrypsin"/>
</dbReference>
<dbReference type="Proteomes" id="UP000008237">
    <property type="component" value="Unassembled WGS sequence"/>
</dbReference>
<evidence type="ECO:0000313" key="2">
    <source>
        <dbReference type="EMBL" id="EFN81872.1"/>
    </source>
</evidence>
<dbReference type="InParanoid" id="E2BR05"/>
<dbReference type="AlphaFoldDB" id="E2BR05"/>
<gene>
    <name evidence="2" type="ORF">EAI_06851</name>
</gene>
<dbReference type="SUPFAM" id="SSF50494">
    <property type="entry name" value="Trypsin-like serine proteases"/>
    <property type="match status" value="1"/>
</dbReference>
<dbReference type="InterPro" id="IPR009003">
    <property type="entry name" value="Peptidase_S1_PA"/>
</dbReference>
<evidence type="ECO:0000259" key="1">
    <source>
        <dbReference type="Pfam" id="PF00089"/>
    </source>
</evidence>
<dbReference type="PANTHER" id="PTHR24258:SF136">
    <property type="entry name" value="GH06673P-RELATED"/>
    <property type="match status" value="1"/>
</dbReference>
<accession>E2BR05</accession>
<dbReference type="EMBL" id="GL449872">
    <property type="protein sequence ID" value="EFN81872.1"/>
    <property type="molecule type" value="Genomic_DNA"/>
</dbReference>
<protein>
    <submittedName>
        <fullName evidence="2">Coagulation factor XI</fullName>
    </submittedName>
</protein>
<dbReference type="InterPro" id="IPR001254">
    <property type="entry name" value="Trypsin_dom"/>
</dbReference>
<dbReference type="GO" id="GO:0004252">
    <property type="term" value="F:serine-type endopeptidase activity"/>
    <property type="evidence" value="ECO:0007669"/>
    <property type="project" value="InterPro"/>
</dbReference>